<feature type="region of interest" description="Disordered" evidence="1">
    <location>
        <begin position="322"/>
        <end position="401"/>
    </location>
</feature>
<feature type="non-terminal residue" evidence="2">
    <location>
        <position position="401"/>
    </location>
</feature>
<reference evidence="2" key="1">
    <citation type="journal article" date="2014" name="Front. Microbiol.">
        <title>High frequency of phylogenetically diverse reductive dehalogenase-homologous genes in deep subseafloor sedimentary metagenomes.</title>
        <authorList>
            <person name="Kawai M."/>
            <person name="Futagami T."/>
            <person name="Toyoda A."/>
            <person name="Takaki Y."/>
            <person name="Nishi S."/>
            <person name="Hori S."/>
            <person name="Arai W."/>
            <person name="Tsubouchi T."/>
            <person name="Morono Y."/>
            <person name="Uchiyama I."/>
            <person name="Ito T."/>
            <person name="Fujiyama A."/>
            <person name="Inagaki F."/>
            <person name="Takami H."/>
        </authorList>
    </citation>
    <scope>NUCLEOTIDE SEQUENCE</scope>
    <source>
        <strain evidence="2">Expedition CK06-06</strain>
    </source>
</reference>
<evidence type="ECO:0000256" key="1">
    <source>
        <dbReference type="SAM" id="MobiDB-lite"/>
    </source>
</evidence>
<feature type="compositionally biased region" description="Polar residues" evidence="1">
    <location>
        <begin position="326"/>
        <end position="347"/>
    </location>
</feature>
<dbReference type="AlphaFoldDB" id="X0RT45"/>
<proteinExistence type="predicted"/>
<feature type="compositionally biased region" description="Basic and acidic residues" evidence="1">
    <location>
        <begin position="392"/>
        <end position="401"/>
    </location>
</feature>
<comment type="caution">
    <text evidence="2">The sequence shown here is derived from an EMBL/GenBank/DDBJ whole genome shotgun (WGS) entry which is preliminary data.</text>
</comment>
<name>X0RT45_9ZZZZ</name>
<gene>
    <name evidence="2" type="ORF">S01H1_10484</name>
</gene>
<sequence>MNAFPYTVEYTDNDKSQITENIDPVFDQCQFFDSYEGALIRVFYFGDRWYTSTHRKLNAFRSKWASRESFGTCFKRALEAEVDANETFRKSIPEGDEGLLERFQNTLDPSKQYMFLVRHTEENRIVSAAPEKPTLYHVGTFIDHELSLDDNINIPYPTQHNFADMTEVIEYVNNVDIKDLQGVICFAPDNKQYKIIHREYQDLFRARGNEPSIKFRYLQVRMNRRYTDMMYHLYPKWEERFDEIENNIYDIAKSIYNAYVQRFIKKRFVTVPTEEFNVIRECHKWHEEDRGSNRISIDKVIDVFNQQNPTSINRMVRRFRNEKTEQTQNKSATKQRVRSNTISSMPSPSLAATIVGSPPVQSPLLLSQNRRRNPTLPPSPNLGPNATPLDSNEPRSKGEFQ</sequence>
<accession>X0RT45</accession>
<dbReference type="EMBL" id="BARS01005348">
    <property type="protein sequence ID" value="GAF72019.1"/>
    <property type="molecule type" value="Genomic_DNA"/>
</dbReference>
<evidence type="ECO:0000313" key="2">
    <source>
        <dbReference type="EMBL" id="GAF72019.1"/>
    </source>
</evidence>
<protein>
    <submittedName>
        <fullName evidence="2">Uncharacterized protein</fullName>
    </submittedName>
</protein>
<organism evidence="2">
    <name type="scientific">marine sediment metagenome</name>
    <dbReference type="NCBI Taxonomy" id="412755"/>
    <lineage>
        <taxon>unclassified sequences</taxon>
        <taxon>metagenomes</taxon>
        <taxon>ecological metagenomes</taxon>
    </lineage>
</organism>